<name>A0A0L0FDN2_9EUKA</name>
<dbReference type="Proteomes" id="UP000054560">
    <property type="component" value="Unassembled WGS sequence"/>
</dbReference>
<accession>A0A0L0FDN2</accession>
<feature type="region of interest" description="Disordered" evidence="1">
    <location>
        <begin position="1"/>
        <end position="63"/>
    </location>
</feature>
<feature type="non-terminal residue" evidence="2">
    <location>
        <position position="1"/>
    </location>
</feature>
<dbReference type="EMBL" id="KQ244695">
    <property type="protein sequence ID" value="KNC74163.1"/>
    <property type="molecule type" value="Genomic_DNA"/>
</dbReference>
<organism evidence="2 3">
    <name type="scientific">Sphaeroforma arctica JP610</name>
    <dbReference type="NCBI Taxonomy" id="667725"/>
    <lineage>
        <taxon>Eukaryota</taxon>
        <taxon>Ichthyosporea</taxon>
        <taxon>Ichthyophonida</taxon>
        <taxon>Sphaeroforma</taxon>
    </lineage>
</organism>
<gene>
    <name evidence="2" type="ORF">SARC_13280</name>
</gene>
<dbReference type="RefSeq" id="XP_014148065.1">
    <property type="nucleotide sequence ID" value="XM_014292590.1"/>
</dbReference>
<feature type="compositionally biased region" description="Basic and acidic residues" evidence="1">
    <location>
        <begin position="47"/>
        <end position="63"/>
    </location>
</feature>
<evidence type="ECO:0000256" key="1">
    <source>
        <dbReference type="SAM" id="MobiDB-lite"/>
    </source>
</evidence>
<evidence type="ECO:0000313" key="2">
    <source>
        <dbReference type="EMBL" id="KNC74163.1"/>
    </source>
</evidence>
<dbReference type="GeneID" id="25913784"/>
<protein>
    <submittedName>
        <fullName evidence="2">Uncharacterized protein</fullName>
    </submittedName>
</protein>
<feature type="region of interest" description="Disordered" evidence="1">
    <location>
        <begin position="82"/>
        <end position="151"/>
    </location>
</feature>
<feature type="non-terminal residue" evidence="2">
    <location>
        <position position="151"/>
    </location>
</feature>
<feature type="compositionally biased region" description="Polar residues" evidence="1">
    <location>
        <begin position="109"/>
        <end position="125"/>
    </location>
</feature>
<reference evidence="2 3" key="1">
    <citation type="submission" date="2011-02" db="EMBL/GenBank/DDBJ databases">
        <title>The Genome Sequence of Sphaeroforma arctica JP610.</title>
        <authorList>
            <consortium name="The Broad Institute Genome Sequencing Platform"/>
            <person name="Russ C."/>
            <person name="Cuomo C."/>
            <person name="Young S.K."/>
            <person name="Zeng Q."/>
            <person name="Gargeya S."/>
            <person name="Alvarado L."/>
            <person name="Berlin A."/>
            <person name="Chapman S.B."/>
            <person name="Chen Z."/>
            <person name="Freedman E."/>
            <person name="Gellesch M."/>
            <person name="Goldberg J."/>
            <person name="Griggs A."/>
            <person name="Gujja S."/>
            <person name="Heilman E."/>
            <person name="Heiman D."/>
            <person name="Howarth C."/>
            <person name="Mehta T."/>
            <person name="Neiman D."/>
            <person name="Pearson M."/>
            <person name="Roberts A."/>
            <person name="Saif S."/>
            <person name="Shea T."/>
            <person name="Shenoy N."/>
            <person name="Sisk P."/>
            <person name="Stolte C."/>
            <person name="Sykes S."/>
            <person name="White J."/>
            <person name="Yandava C."/>
            <person name="Burger G."/>
            <person name="Gray M.W."/>
            <person name="Holland P.W.H."/>
            <person name="King N."/>
            <person name="Lang F.B.F."/>
            <person name="Roger A.J."/>
            <person name="Ruiz-Trillo I."/>
            <person name="Haas B."/>
            <person name="Nusbaum C."/>
            <person name="Birren B."/>
        </authorList>
    </citation>
    <scope>NUCLEOTIDE SEQUENCE [LARGE SCALE GENOMIC DNA]</scope>
    <source>
        <strain evidence="2 3">JP610</strain>
    </source>
</reference>
<feature type="compositionally biased region" description="Polar residues" evidence="1">
    <location>
        <begin position="1"/>
        <end position="11"/>
    </location>
</feature>
<evidence type="ECO:0000313" key="3">
    <source>
        <dbReference type="Proteomes" id="UP000054560"/>
    </source>
</evidence>
<feature type="compositionally biased region" description="Polar residues" evidence="1">
    <location>
        <begin position="82"/>
        <end position="93"/>
    </location>
</feature>
<dbReference type="AlphaFoldDB" id="A0A0L0FDN2"/>
<sequence length="151" mass="16435">VTDSELANDSVSAKPSQRKASRSSSKAVAANQISKKRYATMCDEESANEKLQNKKAKNEVHGDAEVSAVGPMVAYNSTRTLKMTMSRSQQAKSESSKEGIVDTKHGSQSKDSNGTVRQPPLANQKTLKRKATPVTETLKMPEDDLLSMSYK</sequence>
<keyword evidence="3" id="KW-1185">Reference proteome</keyword>
<feature type="compositionally biased region" description="Basic and acidic residues" evidence="1">
    <location>
        <begin position="94"/>
        <end position="105"/>
    </location>
</feature>
<proteinExistence type="predicted"/>